<dbReference type="AlphaFoldDB" id="A0A5B7H7Z2"/>
<protein>
    <submittedName>
        <fullName evidence="1">Uncharacterized protein</fullName>
    </submittedName>
</protein>
<organism evidence="1 2">
    <name type="scientific">Portunus trituberculatus</name>
    <name type="common">Swimming crab</name>
    <name type="synonym">Neptunus trituberculatus</name>
    <dbReference type="NCBI Taxonomy" id="210409"/>
    <lineage>
        <taxon>Eukaryota</taxon>
        <taxon>Metazoa</taxon>
        <taxon>Ecdysozoa</taxon>
        <taxon>Arthropoda</taxon>
        <taxon>Crustacea</taxon>
        <taxon>Multicrustacea</taxon>
        <taxon>Malacostraca</taxon>
        <taxon>Eumalacostraca</taxon>
        <taxon>Eucarida</taxon>
        <taxon>Decapoda</taxon>
        <taxon>Pleocyemata</taxon>
        <taxon>Brachyura</taxon>
        <taxon>Eubrachyura</taxon>
        <taxon>Portunoidea</taxon>
        <taxon>Portunidae</taxon>
        <taxon>Portuninae</taxon>
        <taxon>Portunus</taxon>
    </lineage>
</organism>
<name>A0A5B7H7Z2_PORTR</name>
<sequence>MKFKPFSARRFNINVIINLHINSFSFTDTEFTGSPVHGWRRGKSGVSHKTFKANIRVNVKSSRMLLEFDHSARLPVTRREMASADMLIAL</sequence>
<reference evidence="1 2" key="1">
    <citation type="submission" date="2019-05" db="EMBL/GenBank/DDBJ databases">
        <title>Another draft genome of Portunus trituberculatus and its Hox gene families provides insights of decapod evolution.</title>
        <authorList>
            <person name="Jeong J.-H."/>
            <person name="Song I."/>
            <person name="Kim S."/>
            <person name="Choi T."/>
            <person name="Kim D."/>
            <person name="Ryu S."/>
            <person name="Kim W."/>
        </authorList>
    </citation>
    <scope>NUCLEOTIDE SEQUENCE [LARGE SCALE GENOMIC DNA]</scope>
    <source>
        <tissue evidence="1">Muscle</tissue>
    </source>
</reference>
<gene>
    <name evidence="1" type="ORF">E2C01_059941</name>
</gene>
<dbReference type="EMBL" id="VSRR010023869">
    <property type="protein sequence ID" value="MPC65805.1"/>
    <property type="molecule type" value="Genomic_DNA"/>
</dbReference>
<accession>A0A5B7H7Z2</accession>
<evidence type="ECO:0000313" key="2">
    <source>
        <dbReference type="Proteomes" id="UP000324222"/>
    </source>
</evidence>
<proteinExistence type="predicted"/>
<dbReference type="Proteomes" id="UP000324222">
    <property type="component" value="Unassembled WGS sequence"/>
</dbReference>
<keyword evidence="2" id="KW-1185">Reference proteome</keyword>
<comment type="caution">
    <text evidence="1">The sequence shown here is derived from an EMBL/GenBank/DDBJ whole genome shotgun (WGS) entry which is preliminary data.</text>
</comment>
<evidence type="ECO:0000313" key="1">
    <source>
        <dbReference type="EMBL" id="MPC65805.1"/>
    </source>
</evidence>